<accession>A0ABT5VCZ3</accession>
<comment type="caution">
    <text evidence="6">The sequence shown here is derived from an EMBL/GenBank/DDBJ whole genome shotgun (WGS) entry which is preliminary data.</text>
</comment>
<dbReference type="EMBL" id="JAOTPO010000004">
    <property type="protein sequence ID" value="MDE5413316.1"/>
    <property type="molecule type" value="Genomic_DNA"/>
</dbReference>
<proteinExistence type="predicted"/>
<feature type="transmembrane region" description="Helical" evidence="5">
    <location>
        <begin position="128"/>
        <end position="151"/>
    </location>
</feature>
<evidence type="ECO:0000256" key="2">
    <source>
        <dbReference type="ARBA" id="ARBA00022692"/>
    </source>
</evidence>
<reference evidence="6" key="1">
    <citation type="submission" date="2024-05" db="EMBL/GenBank/DDBJ databases">
        <title>Alkalihalobacillus sp. strain MEB203 novel alkaliphilic bacterium from Lonar Lake, India.</title>
        <authorList>
            <person name="Joshi A."/>
            <person name="Thite S."/>
            <person name="Mengade P."/>
        </authorList>
    </citation>
    <scope>NUCLEOTIDE SEQUENCE</scope>
    <source>
        <strain evidence="6">MEB 203</strain>
    </source>
</reference>
<feature type="transmembrane region" description="Helical" evidence="5">
    <location>
        <begin position="7"/>
        <end position="29"/>
    </location>
</feature>
<dbReference type="Proteomes" id="UP001148125">
    <property type="component" value="Unassembled WGS sequence"/>
</dbReference>
<feature type="transmembrane region" description="Helical" evidence="5">
    <location>
        <begin position="193"/>
        <end position="212"/>
    </location>
</feature>
<feature type="transmembrane region" description="Helical" evidence="5">
    <location>
        <begin position="67"/>
        <end position="93"/>
    </location>
</feature>
<evidence type="ECO:0000313" key="6">
    <source>
        <dbReference type="EMBL" id="MDE5413316.1"/>
    </source>
</evidence>
<feature type="transmembrane region" description="Helical" evidence="5">
    <location>
        <begin position="224"/>
        <end position="248"/>
    </location>
</feature>
<feature type="transmembrane region" description="Helical" evidence="5">
    <location>
        <begin position="286"/>
        <end position="309"/>
    </location>
</feature>
<dbReference type="InterPro" id="IPR004710">
    <property type="entry name" value="Bilac:Na_transpt"/>
</dbReference>
<dbReference type="Pfam" id="PF01758">
    <property type="entry name" value="SBF"/>
    <property type="match status" value="1"/>
</dbReference>
<keyword evidence="7" id="KW-1185">Reference proteome</keyword>
<name>A0ABT5VCZ3_9BACI</name>
<dbReference type="InterPro" id="IPR002657">
    <property type="entry name" value="BilAc:Na_symport/Acr3"/>
</dbReference>
<dbReference type="Gene3D" id="1.20.1530.20">
    <property type="match status" value="1"/>
</dbReference>
<sequence length="323" mass="35094">MYRIKHIHSFISGNLPLLIIFVAFFTYFFPFHLQVPSWVPSVLLGLVIFFTGLSMNVEAIKKMRSKYGVLGLATCIKWTITVLISIALAHLFFATRPEIAAGVILSGTVPNATAATLYTFIAGGNTSLVIAASFLDIIISPIVTPLALLGIDGENVTISFFNLLQSFVLIVIIPITAGLFFQRKLPHIVAKSVSYTKLGSSITLLLIIHTIIGSAKGAISSELIIIPIITLVAFLQVTLPMLIAYLLLQLKWLKVENEDVTAIVFHVGLCNTALAAILAIEFISDIAAIPAIINMVINLSFGSFLANYLSKRTPEPELIKQAN</sequence>
<evidence type="ECO:0000256" key="3">
    <source>
        <dbReference type="ARBA" id="ARBA00022989"/>
    </source>
</evidence>
<feature type="transmembrane region" description="Helical" evidence="5">
    <location>
        <begin position="99"/>
        <end position="121"/>
    </location>
</feature>
<feature type="transmembrane region" description="Helical" evidence="5">
    <location>
        <begin position="260"/>
        <end position="280"/>
    </location>
</feature>
<keyword evidence="3 5" id="KW-1133">Transmembrane helix</keyword>
<comment type="subcellular location">
    <subcellularLocation>
        <location evidence="1">Membrane</location>
        <topology evidence="1">Multi-pass membrane protein</topology>
    </subcellularLocation>
</comment>
<evidence type="ECO:0000256" key="5">
    <source>
        <dbReference type="SAM" id="Phobius"/>
    </source>
</evidence>
<evidence type="ECO:0000313" key="7">
    <source>
        <dbReference type="Proteomes" id="UP001148125"/>
    </source>
</evidence>
<organism evidence="6 7">
    <name type="scientific">Alkalihalobacterium chitinilyticum</name>
    <dbReference type="NCBI Taxonomy" id="2980103"/>
    <lineage>
        <taxon>Bacteria</taxon>
        <taxon>Bacillati</taxon>
        <taxon>Bacillota</taxon>
        <taxon>Bacilli</taxon>
        <taxon>Bacillales</taxon>
        <taxon>Bacillaceae</taxon>
        <taxon>Alkalihalobacterium</taxon>
    </lineage>
</organism>
<dbReference type="RefSeq" id="WP_275117935.1">
    <property type="nucleotide sequence ID" value="NZ_JAOTPO010000004.1"/>
</dbReference>
<dbReference type="InterPro" id="IPR038770">
    <property type="entry name" value="Na+/solute_symporter_sf"/>
</dbReference>
<evidence type="ECO:0000256" key="4">
    <source>
        <dbReference type="ARBA" id="ARBA00023136"/>
    </source>
</evidence>
<keyword evidence="2 5" id="KW-0812">Transmembrane</keyword>
<feature type="transmembrane region" description="Helical" evidence="5">
    <location>
        <begin position="163"/>
        <end position="181"/>
    </location>
</feature>
<dbReference type="PANTHER" id="PTHR10361">
    <property type="entry name" value="SODIUM-BILE ACID COTRANSPORTER"/>
    <property type="match status" value="1"/>
</dbReference>
<feature type="transmembrane region" description="Helical" evidence="5">
    <location>
        <begin position="35"/>
        <end position="55"/>
    </location>
</feature>
<evidence type="ECO:0000256" key="1">
    <source>
        <dbReference type="ARBA" id="ARBA00004141"/>
    </source>
</evidence>
<protein>
    <submittedName>
        <fullName evidence="6">Bile acid:sodium symporter</fullName>
    </submittedName>
</protein>
<keyword evidence="4 5" id="KW-0472">Membrane</keyword>
<gene>
    <name evidence="6" type="ORF">N7Z68_07950</name>
</gene>
<dbReference type="PANTHER" id="PTHR10361:SF28">
    <property type="entry name" value="P3 PROTEIN-RELATED"/>
    <property type="match status" value="1"/>
</dbReference>